<feature type="transmembrane region" description="Helical" evidence="8">
    <location>
        <begin position="55"/>
        <end position="75"/>
    </location>
</feature>
<dbReference type="AlphaFoldDB" id="A0A5A8F969"/>
<comment type="subcellular location">
    <subcellularLocation>
        <location evidence="1">Cell membrane</location>
        <topology evidence="1">Multi-pass membrane protein</topology>
    </subcellularLocation>
</comment>
<evidence type="ECO:0000256" key="3">
    <source>
        <dbReference type="ARBA" id="ARBA00022448"/>
    </source>
</evidence>
<keyword evidence="3" id="KW-0813">Transport</keyword>
<evidence type="ECO:0000256" key="7">
    <source>
        <dbReference type="ARBA" id="ARBA00023136"/>
    </source>
</evidence>
<feature type="transmembrane region" description="Helical" evidence="8">
    <location>
        <begin position="14"/>
        <end position="34"/>
    </location>
</feature>
<comment type="similarity">
    <text evidence="2">Belongs to the AzlC family.</text>
</comment>
<reference evidence="9 10" key="1">
    <citation type="submission" date="2019-06" db="EMBL/GenBank/DDBJ databases">
        <title>Genomic insights into carbon and energy metabolism of Deferribacter autotrophicus revealed new metabolic traits in the phylum Deferribacteres.</title>
        <authorList>
            <person name="Slobodkin A.I."/>
            <person name="Slobodkina G.B."/>
            <person name="Allioux M."/>
            <person name="Alain K."/>
            <person name="Jebbar M."/>
            <person name="Shadrin V."/>
            <person name="Kublanov I.V."/>
            <person name="Toshchakov S.V."/>
            <person name="Bonch-Osmolovskaya E.A."/>
        </authorList>
    </citation>
    <scope>NUCLEOTIDE SEQUENCE [LARGE SCALE GENOMIC DNA]</scope>
    <source>
        <strain evidence="9 10">SL50</strain>
    </source>
</reference>
<proteinExistence type="inferred from homology"/>
<evidence type="ECO:0000256" key="8">
    <source>
        <dbReference type="SAM" id="Phobius"/>
    </source>
</evidence>
<evidence type="ECO:0000256" key="2">
    <source>
        <dbReference type="ARBA" id="ARBA00010735"/>
    </source>
</evidence>
<keyword evidence="10" id="KW-1185">Reference proteome</keyword>
<dbReference type="OrthoDB" id="9803444at2"/>
<evidence type="ECO:0000256" key="4">
    <source>
        <dbReference type="ARBA" id="ARBA00022475"/>
    </source>
</evidence>
<feature type="transmembrane region" description="Helical" evidence="8">
    <location>
        <begin position="202"/>
        <end position="218"/>
    </location>
</feature>
<comment type="caution">
    <text evidence="9">The sequence shown here is derived from an EMBL/GenBank/DDBJ whole genome shotgun (WGS) entry which is preliminary data.</text>
</comment>
<dbReference type="PANTHER" id="PTHR34979">
    <property type="entry name" value="INNER MEMBRANE PROTEIN YGAZ"/>
    <property type="match status" value="1"/>
</dbReference>
<sequence length="225" mass="25091">MKDFLKGVKEVSPIISGVVPFGLIYGVSAINYGLNEIQTISMSYIIFAGASQIALVNQMFIDSSIFVSVATVFMINLRMAMYSASISPYFKDNNIFTKIIVSYLLTDQAYAVSIAKFNEDENINKVKFFLGAGITMWISWQISTVIGVFLGKTLPKGLSLEFAIPLTFLALLRPFLNKKYFVVTAIISGFTMIIFRNLPYNFGFFIAVFAGIFSGLFFKRLKNAV</sequence>
<dbReference type="RefSeq" id="WP_149265342.1">
    <property type="nucleotide sequence ID" value="NZ_VFJB01000001.1"/>
</dbReference>
<evidence type="ECO:0000256" key="5">
    <source>
        <dbReference type="ARBA" id="ARBA00022692"/>
    </source>
</evidence>
<dbReference type="Pfam" id="PF03591">
    <property type="entry name" value="AzlC"/>
    <property type="match status" value="1"/>
</dbReference>
<organism evidence="9 10">
    <name type="scientific">Deferribacter autotrophicus</name>
    <dbReference type="NCBI Taxonomy" id="500465"/>
    <lineage>
        <taxon>Bacteria</taxon>
        <taxon>Pseudomonadati</taxon>
        <taxon>Deferribacterota</taxon>
        <taxon>Deferribacteres</taxon>
        <taxon>Deferribacterales</taxon>
        <taxon>Deferribacteraceae</taxon>
        <taxon>Deferribacter</taxon>
    </lineage>
</organism>
<gene>
    <name evidence="9" type="ORF">FHQ18_01200</name>
</gene>
<dbReference type="GO" id="GO:0005886">
    <property type="term" value="C:plasma membrane"/>
    <property type="evidence" value="ECO:0007669"/>
    <property type="project" value="UniProtKB-SubCell"/>
</dbReference>
<accession>A0A5A8F969</accession>
<dbReference type="EMBL" id="VFJB01000001">
    <property type="protein sequence ID" value="KAA0259522.1"/>
    <property type="molecule type" value="Genomic_DNA"/>
</dbReference>
<evidence type="ECO:0000256" key="1">
    <source>
        <dbReference type="ARBA" id="ARBA00004651"/>
    </source>
</evidence>
<keyword evidence="4" id="KW-1003">Cell membrane</keyword>
<keyword evidence="6 8" id="KW-1133">Transmembrane helix</keyword>
<name>A0A5A8F969_9BACT</name>
<dbReference type="Proteomes" id="UP000322876">
    <property type="component" value="Unassembled WGS sequence"/>
</dbReference>
<evidence type="ECO:0000313" key="9">
    <source>
        <dbReference type="EMBL" id="KAA0259522.1"/>
    </source>
</evidence>
<keyword evidence="7 8" id="KW-0472">Membrane</keyword>
<feature type="transmembrane region" description="Helical" evidence="8">
    <location>
        <begin position="129"/>
        <end position="151"/>
    </location>
</feature>
<dbReference type="InterPro" id="IPR011606">
    <property type="entry name" value="Brnchd-chn_aa_trnsp_permease"/>
</dbReference>
<dbReference type="GO" id="GO:1903785">
    <property type="term" value="P:L-valine transmembrane transport"/>
    <property type="evidence" value="ECO:0007669"/>
    <property type="project" value="TreeGrafter"/>
</dbReference>
<dbReference type="PANTHER" id="PTHR34979:SF1">
    <property type="entry name" value="INNER MEMBRANE PROTEIN YGAZ"/>
    <property type="match status" value="1"/>
</dbReference>
<feature type="transmembrane region" description="Helical" evidence="8">
    <location>
        <begin position="157"/>
        <end position="173"/>
    </location>
</feature>
<evidence type="ECO:0000256" key="6">
    <source>
        <dbReference type="ARBA" id="ARBA00022989"/>
    </source>
</evidence>
<evidence type="ECO:0000313" key="10">
    <source>
        <dbReference type="Proteomes" id="UP000322876"/>
    </source>
</evidence>
<protein>
    <submittedName>
        <fullName evidence="9">AzlC family ABC transporter permease</fullName>
    </submittedName>
</protein>
<keyword evidence="5 8" id="KW-0812">Transmembrane</keyword>